<gene>
    <name evidence="1" type="ORF">BLNAU_3317</name>
</gene>
<proteinExistence type="predicted"/>
<dbReference type="Proteomes" id="UP001281761">
    <property type="component" value="Unassembled WGS sequence"/>
</dbReference>
<evidence type="ECO:0000313" key="1">
    <source>
        <dbReference type="EMBL" id="KAK2961880.1"/>
    </source>
</evidence>
<accession>A0ABQ9YDW8</accession>
<dbReference type="EMBL" id="JARBJD010000014">
    <property type="protein sequence ID" value="KAK2961880.1"/>
    <property type="molecule type" value="Genomic_DNA"/>
</dbReference>
<sequence>MNKWKEYGVETAGRGMVLLQTLEQEGLFILPYLHHETTTCSDFLATMCQHALDVFPEAKAVTFLKSVKQDDDVSADAFLRNVALMTDESLTGFVQSIVVLVSSTSQDIVEAAMEMLVRLAANCSAKGRLSLAQAALIPQVIVNLNPQLISLSDC</sequence>
<keyword evidence="2" id="KW-1185">Reference proteome</keyword>
<organism evidence="1 2">
    <name type="scientific">Blattamonas nauphoetae</name>
    <dbReference type="NCBI Taxonomy" id="2049346"/>
    <lineage>
        <taxon>Eukaryota</taxon>
        <taxon>Metamonada</taxon>
        <taxon>Preaxostyla</taxon>
        <taxon>Oxymonadida</taxon>
        <taxon>Blattamonas</taxon>
    </lineage>
</organism>
<comment type="caution">
    <text evidence="1">The sequence shown here is derived from an EMBL/GenBank/DDBJ whole genome shotgun (WGS) entry which is preliminary data.</text>
</comment>
<reference evidence="1 2" key="1">
    <citation type="journal article" date="2022" name="bioRxiv">
        <title>Genomics of Preaxostyla Flagellates Illuminates Evolutionary Transitions and the Path Towards Mitochondrial Loss.</title>
        <authorList>
            <person name="Novak L.V.F."/>
            <person name="Treitli S.C."/>
            <person name="Pyrih J."/>
            <person name="Halakuc P."/>
            <person name="Pipaliya S.V."/>
            <person name="Vacek V."/>
            <person name="Brzon O."/>
            <person name="Soukal P."/>
            <person name="Eme L."/>
            <person name="Dacks J.B."/>
            <person name="Karnkowska A."/>
            <person name="Elias M."/>
            <person name="Hampl V."/>
        </authorList>
    </citation>
    <scope>NUCLEOTIDE SEQUENCE [LARGE SCALE GENOMIC DNA]</scope>
    <source>
        <strain evidence="1">NAU3</strain>
        <tissue evidence="1">Gut</tissue>
    </source>
</reference>
<name>A0ABQ9YDW8_9EUKA</name>
<protein>
    <submittedName>
        <fullName evidence="1">Uncharacterized protein</fullName>
    </submittedName>
</protein>
<evidence type="ECO:0000313" key="2">
    <source>
        <dbReference type="Proteomes" id="UP001281761"/>
    </source>
</evidence>